<dbReference type="EMBL" id="QSFZ01000017">
    <property type="protein sequence ID" value="RHA89827.1"/>
    <property type="molecule type" value="Genomic_DNA"/>
</dbReference>
<dbReference type="AlphaFoldDB" id="A0A413TXZ7"/>
<reference evidence="1 3" key="1">
    <citation type="submission" date="2018-08" db="EMBL/GenBank/DDBJ databases">
        <title>A genome reference for cultivated species of the human gut microbiota.</title>
        <authorList>
            <person name="Zou Y."/>
            <person name="Xue W."/>
            <person name="Luo G."/>
        </authorList>
    </citation>
    <scope>NUCLEOTIDE SEQUENCE [LARGE SCALE GENOMIC DNA]</scope>
    <source>
        <strain evidence="1 3">AM42-17AT</strain>
    </source>
</reference>
<sequence>MEDDVELTGYMCAWAGEKEHVDIVKGEEIELLRISYGMDHVEAIMPGASIGNNEYMYSLSVRFE</sequence>
<dbReference type="Proteomes" id="UP000324325">
    <property type="component" value="Unassembled WGS sequence"/>
</dbReference>
<accession>A0A413TXZ7</accession>
<organism evidence="1 3">
    <name type="scientific">Agathobacter rectalis</name>
    <dbReference type="NCBI Taxonomy" id="39491"/>
    <lineage>
        <taxon>Bacteria</taxon>
        <taxon>Bacillati</taxon>
        <taxon>Bacillota</taxon>
        <taxon>Clostridia</taxon>
        <taxon>Lachnospirales</taxon>
        <taxon>Lachnospiraceae</taxon>
        <taxon>Agathobacter</taxon>
    </lineage>
</organism>
<protein>
    <submittedName>
        <fullName evidence="1">Uncharacterized protein</fullName>
    </submittedName>
</protein>
<proteinExistence type="predicted"/>
<evidence type="ECO:0000313" key="1">
    <source>
        <dbReference type="EMBL" id="RHA89827.1"/>
    </source>
</evidence>
<comment type="caution">
    <text evidence="1">The sequence shown here is derived from an EMBL/GenBank/DDBJ whole genome shotgun (WGS) entry which is preliminary data.</text>
</comment>
<reference evidence="2 4" key="3">
    <citation type="submission" date="2019-09" db="EMBL/GenBank/DDBJ databases">
        <title>Strain-level analysis of Eubacterium rectale using genomes from metagenomes.</title>
        <authorList>
            <person name="Karcher N."/>
            <person name="Segata N."/>
        </authorList>
    </citation>
    <scope>NUCLEOTIDE SEQUENCE [LARGE SCALE GENOMIC DNA]</scope>
    <source>
        <strain evidence="2 4">L2-21</strain>
    </source>
</reference>
<name>A0A413TXZ7_9FIRM</name>
<evidence type="ECO:0000313" key="3">
    <source>
        <dbReference type="Proteomes" id="UP000286220"/>
    </source>
</evidence>
<gene>
    <name evidence="1" type="ORF">DW912_13710</name>
    <name evidence="2" type="ORF">FYL37_11960</name>
</gene>
<reference evidence="2 4" key="2">
    <citation type="submission" date="2019-08" db="EMBL/GenBank/DDBJ databases">
        <authorList>
            <person name="Duncan S."/>
            <person name="Walker A."/>
        </authorList>
    </citation>
    <scope>NUCLEOTIDE SEQUENCE [LARGE SCALE GENOMIC DNA]</scope>
    <source>
        <strain evidence="2 4">L2-21</strain>
    </source>
</reference>
<evidence type="ECO:0000313" key="4">
    <source>
        <dbReference type="Proteomes" id="UP000324325"/>
    </source>
</evidence>
<dbReference type="Proteomes" id="UP000286220">
    <property type="component" value="Unassembled WGS sequence"/>
</dbReference>
<dbReference type="EMBL" id="VSTG01000017">
    <property type="protein sequence ID" value="TYL56693.1"/>
    <property type="molecule type" value="Genomic_DNA"/>
</dbReference>
<evidence type="ECO:0000313" key="2">
    <source>
        <dbReference type="EMBL" id="TYL56693.1"/>
    </source>
</evidence>